<dbReference type="CDD" id="cd20071">
    <property type="entry name" value="SET_SMYD"/>
    <property type="match status" value="2"/>
</dbReference>
<evidence type="ECO:0000259" key="2">
    <source>
        <dbReference type="PROSITE" id="PS50280"/>
    </source>
</evidence>
<accession>A0A0E0EJ37</accession>
<dbReference type="STRING" id="40149.A0A0E0EJ37"/>
<feature type="region of interest" description="Disordered" evidence="1">
    <location>
        <begin position="683"/>
        <end position="727"/>
    </location>
</feature>
<reference evidence="3" key="1">
    <citation type="submission" date="2015-04" db="UniProtKB">
        <authorList>
            <consortium name="EnsemblPlants"/>
        </authorList>
    </citation>
    <scope>IDENTIFICATION</scope>
</reference>
<feature type="domain" description="SET" evidence="2">
    <location>
        <begin position="392"/>
        <end position="651"/>
    </location>
</feature>
<evidence type="ECO:0000256" key="1">
    <source>
        <dbReference type="SAM" id="MobiDB-lite"/>
    </source>
</evidence>
<dbReference type="InterPro" id="IPR046341">
    <property type="entry name" value="SET_dom_sf"/>
</dbReference>
<protein>
    <recommendedName>
        <fullName evidence="2">SET domain-containing protein</fullName>
    </recommendedName>
</protein>
<dbReference type="Pfam" id="PF00856">
    <property type="entry name" value="SET"/>
    <property type="match status" value="2"/>
</dbReference>
<dbReference type="PANTHER" id="PTHR47420">
    <property type="entry name" value="HISTONE-LYSINE N-METHYLTRANSFERASE ASHR2"/>
    <property type="match status" value="1"/>
</dbReference>
<proteinExistence type="predicted"/>
<dbReference type="InterPro" id="IPR044238">
    <property type="entry name" value="ASHR2-like"/>
</dbReference>
<dbReference type="EnsemblPlants" id="OMERI08G06010.1">
    <property type="protein sequence ID" value="OMERI08G06010.1"/>
    <property type="gene ID" value="OMERI08G06010"/>
</dbReference>
<dbReference type="Gene3D" id="1.10.220.160">
    <property type="match status" value="2"/>
</dbReference>
<sequence>MAGDALRAADLPGRGRGLLAARNIREGEVILTEQPLLLYPASLASLPSFCSACFRSLSAAASPCPSCRAAGFCSPSCAAASHPRLLCAALSGGGGGGVGNLASAAEPHQEPLLFLLSAYSLPEPSFRVLLSLSSAATPPPTDQDPASLHAMVAALVPPQMLPPGFSPDLTAALLSKDRTNSFSIMEPYRPEVPQPLRKARAYAMYPRASLLNHDCLPNACHFDYADRPGPRNTDIVVRALHDITEGREVCLSYFAVNWQYKDRHQRLLEDYGFQCECERCQVESKWKQDDDSDGGDGDDTMEEEEEDGNGGEGGDDGMEQEEGDGGSDSDDDFPHSYFFVRYLCNHGECYGMLAPLPPLPNGEPSHVFECNVCGNLKNEDEIDAPDGVLPFKKLCSAMAGDALRAADLPGRGRGLLAARNIREGEVILTEQPLLLYPASLASLPSFCSACFRSLSAAASPCPSCRAAGFCSPSCAAASHPRLLCAALSGGGGGGVGNLASAAEPHQEPLLFLLSAYSLPEPSFRVLLSLSSAATPPPTDQDPASLHAMVAALVPPQMLPPGFSPDLTAALLSKDRTNSFSIMEPYRPEVPQPLRKARAYAMYPRASLLNHDCLPNACHFDYADRPGPRNTDIVVRALHDITEGREVCLSYFAVNWQYKDRHQRLLEDYGFQCECERCQVESKWKQDDDSDGGDGDDTMEEEEEDGNGGEGGDDGMEQEEGDGGSDSDDDFPHSYFFVRYLCNHGECYGMLAPLPPLPNGEPSHVFECNVCGNLKNEDEIDAPDGGAHNTLVVGLGSTSVNWLEF</sequence>
<dbReference type="PANTHER" id="PTHR47420:SF3">
    <property type="entry name" value="HISTONE-LYSINE N-METHYLTRANSFERASE ASHR2"/>
    <property type="match status" value="1"/>
</dbReference>
<keyword evidence="4" id="KW-1185">Reference proteome</keyword>
<feature type="compositionally biased region" description="Acidic residues" evidence="1">
    <location>
        <begin position="290"/>
        <end position="330"/>
    </location>
</feature>
<dbReference type="HOGENOM" id="CLU_350361_0_0_1"/>
<dbReference type="SMART" id="SM00317">
    <property type="entry name" value="SET"/>
    <property type="match status" value="2"/>
</dbReference>
<reference evidence="3" key="2">
    <citation type="submission" date="2018-05" db="EMBL/GenBank/DDBJ databases">
        <title>OmerRS3 (Oryza meridionalis Reference Sequence Version 3).</title>
        <authorList>
            <person name="Zhang J."/>
            <person name="Kudrna D."/>
            <person name="Lee S."/>
            <person name="Talag J."/>
            <person name="Welchert J."/>
            <person name="Wing R.A."/>
        </authorList>
    </citation>
    <scope>NUCLEOTIDE SEQUENCE [LARGE SCALE GENOMIC DNA]</scope>
    <source>
        <strain evidence="3">cv. OR44</strain>
    </source>
</reference>
<feature type="compositionally biased region" description="Acidic residues" evidence="1">
    <location>
        <begin position="687"/>
        <end position="727"/>
    </location>
</feature>
<feature type="region of interest" description="Disordered" evidence="1">
    <location>
        <begin position="286"/>
        <end position="330"/>
    </location>
</feature>
<dbReference type="Gramene" id="OMERI08G06010.1">
    <property type="protein sequence ID" value="OMERI08G06010.1"/>
    <property type="gene ID" value="OMERI08G06010"/>
</dbReference>
<dbReference type="InterPro" id="IPR001214">
    <property type="entry name" value="SET_dom"/>
</dbReference>
<evidence type="ECO:0000313" key="4">
    <source>
        <dbReference type="Proteomes" id="UP000008021"/>
    </source>
</evidence>
<evidence type="ECO:0000313" key="3">
    <source>
        <dbReference type="EnsemblPlants" id="OMERI08G06010.1"/>
    </source>
</evidence>
<dbReference type="Gene3D" id="2.170.270.10">
    <property type="entry name" value="SET domain"/>
    <property type="match status" value="2"/>
</dbReference>
<dbReference type="AlphaFoldDB" id="A0A0E0EJ37"/>
<organism evidence="3">
    <name type="scientific">Oryza meridionalis</name>
    <dbReference type="NCBI Taxonomy" id="40149"/>
    <lineage>
        <taxon>Eukaryota</taxon>
        <taxon>Viridiplantae</taxon>
        <taxon>Streptophyta</taxon>
        <taxon>Embryophyta</taxon>
        <taxon>Tracheophyta</taxon>
        <taxon>Spermatophyta</taxon>
        <taxon>Magnoliopsida</taxon>
        <taxon>Liliopsida</taxon>
        <taxon>Poales</taxon>
        <taxon>Poaceae</taxon>
        <taxon>BOP clade</taxon>
        <taxon>Oryzoideae</taxon>
        <taxon>Oryzeae</taxon>
        <taxon>Oryzinae</taxon>
        <taxon>Oryza</taxon>
    </lineage>
</organism>
<dbReference type="SUPFAM" id="SSF82199">
    <property type="entry name" value="SET domain"/>
    <property type="match status" value="2"/>
</dbReference>
<dbReference type="Proteomes" id="UP000008021">
    <property type="component" value="Chromosome 8"/>
</dbReference>
<dbReference type="Gene3D" id="6.10.140.2220">
    <property type="match status" value="2"/>
</dbReference>
<dbReference type="eggNOG" id="KOG2084">
    <property type="taxonomic scope" value="Eukaryota"/>
</dbReference>
<name>A0A0E0EJ37_9ORYZ</name>
<feature type="domain" description="SET" evidence="2">
    <location>
        <begin position="4"/>
        <end position="254"/>
    </location>
</feature>
<dbReference type="PROSITE" id="PS50280">
    <property type="entry name" value="SET"/>
    <property type="match status" value="2"/>
</dbReference>